<dbReference type="WBParaSite" id="nRc.2.0.1.t19990-RA">
    <property type="protein sequence ID" value="nRc.2.0.1.t19990-RA"/>
    <property type="gene ID" value="nRc.2.0.1.g19990"/>
</dbReference>
<keyword evidence="3" id="KW-1185">Reference proteome</keyword>
<name>A0A915J0S5_ROMCU</name>
<dbReference type="AlphaFoldDB" id="A0A915J0S5"/>
<dbReference type="GO" id="GO:0006887">
    <property type="term" value="P:exocytosis"/>
    <property type="evidence" value="ECO:0007669"/>
    <property type="project" value="UniProtKB-KW"/>
</dbReference>
<dbReference type="GO" id="GO:0099503">
    <property type="term" value="C:secretory vesicle"/>
    <property type="evidence" value="ECO:0007669"/>
    <property type="project" value="TreeGrafter"/>
</dbReference>
<dbReference type="Proteomes" id="UP000887565">
    <property type="component" value="Unplaced"/>
</dbReference>
<keyword evidence="1" id="KW-0268">Exocytosis</keyword>
<evidence type="ECO:0000313" key="3">
    <source>
        <dbReference type="Proteomes" id="UP000887565"/>
    </source>
</evidence>
<evidence type="ECO:0000256" key="1">
    <source>
        <dbReference type="ARBA" id="ARBA00022483"/>
    </source>
</evidence>
<dbReference type="PANTHER" id="PTHR45999">
    <property type="entry name" value="UNC-13-4A, ISOFORM B"/>
    <property type="match status" value="1"/>
</dbReference>
<evidence type="ECO:0000313" key="4">
    <source>
        <dbReference type="WBParaSite" id="nRc.2.0.1.t19990-RA"/>
    </source>
</evidence>
<organism evidence="3 4">
    <name type="scientific">Romanomermis culicivorax</name>
    <name type="common">Nematode worm</name>
    <dbReference type="NCBI Taxonomy" id="13658"/>
    <lineage>
        <taxon>Eukaryota</taxon>
        <taxon>Metazoa</taxon>
        <taxon>Ecdysozoa</taxon>
        <taxon>Nematoda</taxon>
        <taxon>Enoplea</taxon>
        <taxon>Dorylaimia</taxon>
        <taxon>Mermithida</taxon>
        <taxon>Mermithoidea</taxon>
        <taxon>Mermithidae</taxon>
        <taxon>Romanomermis</taxon>
    </lineage>
</organism>
<dbReference type="PANTHER" id="PTHR45999:SF4">
    <property type="entry name" value="UNC-13-4A, ISOFORM B"/>
    <property type="match status" value="1"/>
</dbReference>
<reference evidence="4" key="1">
    <citation type="submission" date="2022-11" db="UniProtKB">
        <authorList>
            <consortium name="WormBaseParasite"/>
        </authorList>
    </citation>
    <scope>IDENTIFICATION</scope>
</reference>
<feature type="region of interest" description="Disordered" evidence="2">
    <location>
        <begin position="1"/>
        <end position="22"/>
    </location>
</feature>
<protein>
    <submittedName>
        <fullName evidence="4">Uncharacterized protein</fullName>
    </submittedName>
</protein>
<sequence>MQQERKHQDKGNVNKNEDIKKKVSESDDHFFETFTALQWKLENAKLAKLREEGDDSVRRKSSAYELAKKNKAHKLTSTLVSKKETDMLYMECLYTIMHKIGATTQSHTVATTELYDHTRKAFNISPEDHEKLMNKASTEKNDSCSGHMKANSTREKLRKLITVVNENNFSSTLGCPYLAPVSHCRPSHIGARLTWRPSHFGACLTLAPYHSLLFGIHADHLFG</sequence>
<accession>A0A915J0S5</accession>
<evidence type="ECO:0000256" key="2">
    <source>
        <dbReference type="SAM" id="MobiDB-lite"/>
    </source>
</evidence>
<proteinExistence type="predicted"/>
<dbReference type="InterPro" id="IPR052095">
    <property type="entry name" value="UNC-13_domain"/>
</dbReference>